<organism evidence="1 2">
    <name type="scientific">Botrimarina colliarenosi</name>
    <dbReference type="NCBI Taxonomy" id="2528001"/>
    <lineage>
        <taxon>Bacteria</taxon>
        <taxon>Pseudomonadati</taxon>
        <taxon>Planctomycetota</taxon>
        <taxon>Planctomycetia</taxon>
        <taxon>Pirellulales</taxon>
        <taxon>Lacipirellulaceae</taxon>
        <taxon>Botrimarina</taxon>
    </lineage>
</organism>
<reference evidence="1 2" key="1">
    <citation type="submission" date="2019-02" db="EMBL/GenBank/DDBJ databases">
        <title>Deep-cultivation of Planctomycetes and their phenomic and genomic characterization uncovers novel biology.</title>
        <authorList>
            <person name="Wiegand S."/>
            <person name="Jogler M."/>
            <person name="Boedeker C."/>
            <person name="Pinto D."/>
            <person name="Vollmers J."/>
            <person name="Rivas-Marin E."/>
            <person name="Kohn T."/>
            <person name="Peeters S.H."/>
            <person name="Heuer A."/>
            <person name="Rast P."/>
            <person name="Oberbeckmann S."/>
            <person name="Bunk B."/>
            <person name="Jeske O."/>
            <person name="Meyerdierks A."/>
            <person name="Storesund J.E."/>
            <person name="Kallscheuer N."/>
            <person name="Luecker S."/>
            <person name="Lage O.M."/>
            <person name="Pohl T."/>
            <person name="Merkel B.J."/>
            <person name="Hornburger P."/>
            <person name="Mueller R.-W."/>
            <person name="Bruemmer F."/>
            <person name="Labrenz M."/>
            <person name="Spormann A.M."/>
            <person name="Op Den Camp H."/>
            <person name="Overmann J."/>
            <person name="Amann R."/>
            <person name="Jetten M.S.M."/>
            <person name="Mascher T."/>
            <person name="Medema M.H."/>
            <person name="Devos D.P."/>
            <person name="Kaster A.-K."/>
            <person name="Ovreas L."/>
            <person name="Rohde M."/>
            <person name="Galperin M.Y."/>
            <person name="Jogler C."/>
        </authorList>
    </citation>
    <scope>NUCLEOTIDE SEQUENCE [LARGE SCALE GENOMIC DNA]</scope>
    <source>
        <strain evidence="1 2">Pla108</strain>
    </source>
</reference>
<dbReference type="EMBL" id="SJPR01000005">
    <property type="protein sequence ID" value="TWT95304.1"/>
    <property type="molecule type" value="Genomic_DNA"/>
</dbReference>
<dbReference type="OrthoDB" id="4268166at2"/>
<gene>
    <name evidence="1" type="ORF">Pla108_34490</name>
</gene>
<dbReference type="Proteomes" id="UP000317421">
    <property type="component" value="Unassembled WGS sequence"/>
</dbReference>
<evidence type="ECO:0000313" key="2">
    <source>
        <dbReference type="Proteomes" id="UP000317421"/>
    </source>
</evidence>
<dbReference type="AlphaFoldDB" id="A0A5C6A5T4"/>
<proteinExistence type="predicted"/>
<protein>
    <recommendedName>
        <fullName evidence="3">Glycosyl transferase family 2</fullName>
    </recommendedName>
</protein>
<name>A0A5C6A5T4_9BACT</name>
<comment type="caution">
    <text evidence="1">The sequence shown here is derived from an EMBL/GenBank/DDBJ whole genome shotgun (WGS) entry which is preliminary data.</text>
</comment>
<evidence type="ECO:0008006" key="3">
    <source>
        <dbReference type="Google" id="ProtNLM"/>
    </source>
</evidence>
<dbReference type="RefSeq" id="WP_146446149.1">
    <property type="nucleotide sequence ID" value="NZ_SJPR01000005.1"/>
</dbReference>
<sequence length="337" mass="38814">MRLVTVTPAGRRRYLEALVPYLLRSRDVIAEHRWWVNTRNPQDLAYLHGLVDQYPDFFRLVVEPIDPQLRIGEQIWRYMRSCDEAETVYVRLDDDICYIDDGAIQRLYERRVADREPFLVLGLIVNNAICSHFYQQAGVLPTSWGVVGQDCMDEVGWKNPHFARRVHRAFLADLRAGDIGRWRGLETAFDGVRRFSVNAICWRGEDMGLVDDRWRDDVDEELFVTDDLPRRFNRPNVICSEALFGHYAFFTQRKFLEGVAPEILDAYRRIAVAADPTQATPPSPVEASRLAVRRNQGRLYWNARAVVHGAKNLLKRVDPVAPAVESADEATETRNAA</sequence>
<accession>A0A5C6A5T4</accession>
<keyword evidence="2" id="KW-1185">Reference proteome</keyword>
<evidence type="ECO:0000313" key="1">
    <source>
        <dbReference type="EMBL" id="TWT95304.1"/>
    </source>
</evidence>